<dbReference type="eggNOG" id="KOG1838">
    <property type="taxonomic scope" value="Eukaryota"/>
</dbReference>
<evidence type="ECO:0000313" key="7">
    <source>
        <dbReference type="Proteomes" id="UP000029867"/>
    </source>
</evidence>
<feature type="active site" description="Charge relay system" evidence="2">
    <location>
        <position position="415"/>
    </location>
</feature>
<comment type="caution">
    <text evidence="4">The sequence shown here is derived from an EMBL/GenBank/DDBJ whole genome shotgun (WGS) entry which is preliminary data.</text>
</comment>
<dbReference type="Pfam" id="PF00561">
    <property type="entry name" value="Abhydrolase_1"/>
    <property type="match status" value="1"/>
</dbReference>
<dbReference type="EMBL" id="JQFK01000048">
    <property type="protein sequence ID" value="KGK36953.1"/>
    <property type="molecule type" value="Genomic_DNA"/>
</dbReference>
<dbReference type="PIRSF" id="PIRSF005211">
    <property type="entry name" value="Ab_hydro_YheT"/>
    <property type="match status" value="1"/>
</dbReference>
<dbReference type="Proteomes" id="UP000189274">
    <property type="component" value="Unassembled WGS sequence"/>
</dbReference>
<feature type="active site" description="Charge relay system" evidence="2">
    <location>
        <position position="254"/>
    </location>
</feature>
<dbReference type="VEuPathDB" id="FungiDB:C5L36_0A08320"/>
<evidence type="ECO:0000259" key="3">
    <source>
        <dbReference type="Pfam" id="PF00561"/>
    </source>
</evidence>
<evidence type="ECO:0000313" key="5">
    <source>
        <dbReference type="EMBL" id="ONH73139.1"/>
    </source>
</evidence>
<comment type="similarity">
    <text evidence="1">Belongs to the AB hydrolase superfamily. AB hydrolase 4 family.</text>
</comment>
<evidence type="ECO:0000313" key="8">
    <source>
        <dbReference type="Proteomes" id="UP000189274"/>
    </source>
</evidence>
<name>A0A099NVZ7_PICKU</name>
<dbReference type="Gene3D" id="3.40.50.1820">
    <property type="entry name" value="alpha/beta hydrolase"/>
    <property type="match status" value="1"/>
</dbReference>
<reference evidence="7" key="1">
    <citation type="journal article" date="2014" name="Microb. Cell Fact.">
        <title>Exploiting Issatchenkia orientalis SD108 for succinic acid production.</title>
        <authorList>
            <person name="Xiao H."/>
            <person name="Shao Z."/>
            <person name="Jiang Y."/>
            <person name="Dole S."/>
            <person name="Zhao H."/>
        </authorList>
    </citation>
    <scope>NUCLEOTIDE SEQUENCE [LARGE SCALE GENOMIC DNA]</scope>
    <source>
        <strain evidence="7">SD108</strain>
    </source>
</reference>
<evidence type="ECO:0000313" key="9">
    <source>
        <dbReference type="Proteomes" id="UP000195871"/>
    </source>
</evidence>
<evidence type="ECO:0000313" key="4">
    <source>
        <dbReference type="EMBL" id="KGK36953.1"/>
    </source>
</evidence>
<feature type="active site" description="Charge relay system" evidence="2">
    <location>
        <position position="387"/>
    </location>
</feature>
<dbReference type="SUPFAM" id="SSF53474">
    <property type="entry name" value="alpha/beta-Hydrolases"/>
    <property type="match status" value="1"/>
</dbReference>
<dbReference type="Proteomes" id="UP000029867">
    <property type="component" value="Unassembled WGS sequence"/>
</dbReference>
<dbReference type="InterPro" id="IPR029058">
    <property type="entry name" value="AB_hydrolase_fold"/>
</dbReference>
<evidence type="ECO:0000313" key="6">
    <source>
        <dbReference type="EMBL" id="OUT20547.1"/>
    </source>
</evidence>
<evidence type="ECO:0000256" key="1">
    <source>
        <dbReference type="ARBA" id="ARBA00010884"/>
    </source>
</evidence>
<reference evidence="4" key="2">
    <citation type="submission" date="2014-08" db="EMBL/GenBank/DDBJ databases">
        <title>Exploiting Issatchenkia orientalis SD108 for Succinic Acid Production.</title>
        <authorList>
            <person name="Xiao H."/>
            <person name="Shao Z."/>
            <person name="Jiang Y."/>
            <person name="Dole S."/>
            <person name="Zhao H."/>
        </authorList>
    </citation>
    <scope>NUCLEOTIDE SEQUENCE [LARGE SCALE GENOMIC DNA]</scope>
    <source>
        <strain evidence="4">SD108</strain>
    </source>
</reference>
<dbReference type="InterPro" id="IPR000073">
    <property type="entry name" value="AB_hydrolase_1"/>
</dbReference>
<dbReference type="Proteomes" id="UP000195871">
    <property type="component" value="Unassembled WGS sequence"/>
</dbReference>
<reference evidence="8" key="3">
    <citation type="journal article" date="2017" name="Genome Announc.">
        <title>Genome sequences of Cyberlindnera fabianii 65, Pichia kudriavzevii 129, and Saccharomyces cerevisiae 131 isolated from fermented masau fruits in Zimbabwe.</title>
        <authorList>
            <person name="van Rijswijck I.M.H."/>
            <person name="Derks M.F.L."/>
            <person name="Abee T."/>
            <person name="de Ridder D."/>
            <person name="Smid E.J."/>
        </authorList>
    </citation>
    <scope>NUCLEOTIDE SEQUENCE [LARGE SCALE GENOMIC DNA]</scope>
    <source>
        <strain evidence="8">129</strain>
    </source>
</reference>
<gene>
    <name evidence="5" type="ORF">BOH78_3394</name>
    <name evidence="6" type="ORF">CAS74_004207</name>
    <name evidence="4" type="ORF">JL09_g3896</name>
</gene>
<accession>A0A099NVZ7</accession>
<dbReference type="GO" id="GO:0008126">
    <property type="term" value="F:acetylesterase activity"/>
    <property type="evidence" value="ECO:0007669"/>
    <property type="project" value="TreeGrafter"/>
</dbReference>
<dbReference type="HOGENOM" id="CLU_032487_1_0_1"/>
<dbReference type="EMBL" id="MQVM01000016">
    <property type="protein sequence ID" value="ONH73139.1"/>
    <property type="molecule type" value="Genomic_DNA"/>
</dbReference>
<dbReference type="AlphaFoldDB" id="A0A099NVZ7"/>
<evidence type="ECO:0000256" key="2">
    <source>
        <dbReference type="PIRSR" id="PIRSR005211-1"/>
    </source>
</evidence>
<dbReference type="InterPro" id="IPR012020">
    <property type="entry name" value="ABHD4"/>
</dbReference>
<protein>
    <submittedName>
        <fullName evidence="5">Medium-chain fatty acid ethyl ester synthase/esterase 2</fullName>
    </submittedName>
</protein>
<reference evidence="5" key="4">
    <citation type="submission" date="2017-01" db="EMBL/GenBank/DDBJ databases">
        <authorList>
            <person name="Mah S.A."/>
            <person name="Swanson W.J."/>
            <person name="Moy G.W."/>
            <person name="Vacquier V.D."/>
        </authorList>
    </citation>
    <scope>NUCLEOTIDE SEQUENCE [LARGE SCALE GENOMIC DNA]</scope>
    <source>
        <strain evidence="5">129</strain>
    </source>
</reference>
<dbReference type="EMBL" id="NHMM01000007">
    <property type="protein sequence ID" value="OUT20547.1"/>
    <property type="molecule type" value="Genomic_DNA"/>
</dbReference>
<dbReference type="GO" id="GO:0051793">
    <property type="term" value="P:medium-chain fatty acid catabolic process"/>
    <property type="evidence" value="ECO:0007669"/>
    <property type="project" value="TreeGrafter"/>
</dbReference>
<sequence length="464" mass="53717">MLPNWGFRNTVHSYHAENPIELPLKSSNDCASGNSVVSLDKFVEKNIPEIKDGARHYLKPTLFTGTLQTLHTFKGDFHTKYPVYFAREIVSLSHEEAKELKGTFKHIHAGEFTLDYLVNPPSEELNDEYFSRKCKETMPEGYPRLHPRCRYYAPNELAQLKNEWKQDNSPISIILPGLAGGIQEAPIRATCYKLQQKGHRVVVLNQRGCSRSKITTPHMFTGLDTDDLKYILHKFHDEYELDDEKRQFHAIGYSFGGLQIANYLIKEGKNTLLTSAITVSSPWNLYNSMLHISNSWSGRYLFEPAVNSFLLRMVKNNKEVLKENPIFSQERYDHLRKTMKNSRDFDDAYTSKLLDLPSGDYYYYAASPVFQIYKIKTPLLVINSIDDPMISPDYPFLDISRHPWIYMATADLGGHYSFIKPNGDFWFSEVVEKWINSWREVDVQTPSDVLDHGWHVDVELPLRE</sequence>
<proteinExistence type="inferred from homology"/>
<dbReference type="PANTHER" id="PTHR10794">
    <property type="entry name" value="ABHYDROLASE DOMAIN-CONTAINING PROTEIN"/>
    <property type="match status" value="1"/>
</dbReference>
<dbReference type="PANTHER" id="PTHR10794:SF44">
    <property type="entry name" value="MEDIUM-CHAIN FATTY ACID ETHYL ESTER SYNTHASE_ESTERASE 1-RELATED"/>
    <property type="match status" value="1"/>
</dbReference>
<feature type="domain" description="AB hydrolase-1" evidence="3">
    <location>
        <begin position="173"/>
        <end position="392"/>
    </location>
</feature>
<dbReference type="GO" id="GO:0051792">
    <property type="term" value="P:medium-chain fatty acid biosynthetic process"/>
    <property type="evidence" value="ECO:0007669"/>
    <property type="project" value="TreeGrafter"/>
</dbReference>
<dbReference type="GO" id="GO:0047372">
    <property type="term" value="F:monoacylglycerol lipase activity"/>
    <property type="evidence" value="ECO:0007669"/>
    <property type="project" value="TreeGrafter"/>
</dbReference>
<organism evidence="4 7">
    <name type="scientific">Pichia kudriavzevii</name>
    <name type="common">Yeast</name>
    <name type="synonym">Issatchenkia orientalis</name>
    <dbReference type="NCBI Taxonomy" id="4909"/>
    <lineage>
        <taxon>Eukaryota</taxon>
        <taxon>Fungi</taxon>
        <taxon>Dikarya</taxon>
        <taxon>Ascomycota</taxon>
        <taxon>Saccharomycotina</taxon>
        <taxon>Pichiomycetes</taxon>
        <taxon>Pichiales</taxon>
        <taxon>Pichiaceae</taxon>
        <taxon>Pichia</taxon>
    </lineage>
</organism>
<reference evidence="6 9" key="5">
    <citation type="submission" date="2017-05" db="EMBL/GenBank/DDBJ databases">
        <title>The Genome Sequence of Candida krusei Ckrusei653.</title>
        <authorList>
            <person name="Cuomo C."/>
            <person name="Forche A."/>
            <person name="Young S."/>
            <person name="Abouelleil A."/>
            <person name="Cao P."/>
            <person name="Chapman S."/>
            <person name="Cusick C."/>
            <person name="Shea T."/>
            <person name="Nusbaum C."/>
            <person name="Birren B."/>
        </authorList>
    </citation>
    <scope>NUCLEOTIDE SEQUENCE [LARGE SCALE GENOMIC DNA]</scope>
    <source>
        <strain evidence="6 9">Ckrusei653</strain>
    </source>
</reference>
<dbReference type="InterPro" id="IPR050960">
    <property type="entry name" value="AB_hydrolase_4_sf"/>
</dbReference>